<evidence type="ECO:0000313" key="3">
    <source>
        <dbReference type="Proteomes" id="UP000199354"/>
    </source>
</evidence>
<feature type="signal peptide" evidence="1">
    <location>
        <begin position="1"/>
        <end position="18"/>
    </location>
</feature>
<name>A0A1G5IVS9_9FLAO</name>
<dbReference type="AlphaFoldDB" id="A0A1G5IVS9"/>
<organism evidence="2 3">
    <name type="scientific">Flavobacterium caeni</name>
    <dbReference type="NCBI Taxonomy" id="490189"/>
    <lineage>
        <taxon>Bacteria</taxon>
        <taxon>Pseudomonadati</taxon>
        <taxon>Bacteroidota</taxon>
        <taxon>Flavobacteriia</taxon>
        <taxon>Flavobacteriales</taxon>
        <taxon>Flavobacteriaceae</taxon>
        <taxon>Flavobacterium</taxon>
    </lineage>
</organism>
<keyword evidence="1" id="KW-0732">Signal</keyword>
<keyword evidence="3" id="KW-1185">Reference proteome</keyword>
<dbReference type="InterPro" id="IPR046144">
    <property type="entry name" value="DUF6146"/>
</dbReference>
<sequence>MKNVIWVVGLFVAVVACATQSSPVASSAPATDKVVAKNDTVRIANDSLEYEVIVIDAGFNTWLVSRAKPRQYYGLNYLEVRNKLYVMEWNRRVLEPMRYNPDLYLLRIDYDPRISYGYEVNYLLYNYFMYFQQQYRQKL</sequence>
<dbReference type="EMBL" id="FMVF01000011">
    <property type="protein sequence ID" value="SCY79984.1"/>
    <property type="molecule type" value="Genomic_DNA"/>
</dbReference>
<dbReference type="OrthoDB" id="1119488at2"/>
<feature type="chain" id="PRO_5011774934" description="Lipoprotein" evidence="1">
    <location>
        <begin position="19"/>
        <end position="139"/>
    </location>
</feature>
<proteinExistence type="predicted"/>
<reference evidence="2 3" key="1">
    <citation type="submission" date="2016-10" db="EMBL/GenBank/DDBJ databases">
        <authorList>
            <person name="de Groot N.N."/>
        </authorList>
    </citation>
    <scope>NUCLEOTIDE SEQUENCE [LARGE SCALE GENOMIC DNA]</scope>
    <source>
        <strain evidence="2 3">CGMCC 1.7031</strain>
    </source>
</reference>
<dbReference type="PROSITE" id="PS51257">
    <property type="entry name" value="PROKAR_LIPOPROTEIN"/>
    <property type="match status" value="1"/>
</dbReference>
<dbReference type="STRING" id="490189.SAMN02927903_02419"/>
<evidence type="ECO:0000313" key="2">
    <source>
        <dbReference type="EMBL" id="SCY79984.1"/>
    </source>
</evidence>
<dbReference type="RefSeq" id="WP_091144164.1">
    <property type="nucleotide sequence ID" value="NZ_FMVF01000011.1"/>
</dbReference>
<evidence type="ECO:0000256" key="1">
    <source>
        <dbReference type="SAM" id="SignalP"/>
    </source>
</evidence>
<evidence type="ECO:0008006" key="4">
    <source>
        <dbReference type="Google" id="ProtNLM"/>
    </source>
</evidence>
<accession>A0A1G5IVS9</accession>
<gene>
    <name evidence="2" type="ORF">SAMN02927903_02419</name>
</gene>
<protein>
    <recommendedName>
        <fullName evidence="4">Lipoprotein</fullName>
    </recommendedName>
</protein>
<dbReference type="Pfam" id="PF19643">
    <property type="entry name" value="DUF6146"/>
    <property type="match status" value="1"/>
</dbReference>
<dbReference type="Proteomes" id="UP000199354">
    <property type="component" value="Unassembled WGS sequence"/>
</dbReference>